<gene>
    <name evidence="6" type="ORF">GDO81_026261</name>
</gene>
<comment type="caution">
    <text evidence="6">The sequence shown here is derived from an EMBL/GenBank/DDBJ whole genome shotgun (WGS) entry which is preliminary data.</text>
</comment>
<proteinExistence type="predicted"/>
<evidence type="ECO:0000256" key="3">
    <source>
        <dbReference type="ARBA" id="ARBA00023180"/>
    </source>
</evidence>
<dbReference type="Proteomes" id="UP000824782">
    <property type="component" value="Unassembled WGS sequence"/>
</dbReference>
<keyword evidence="4" id="KW-0393">Immunoglobulin domain</keyword>
<organism evidence="6 7">
    <name type="scientific">Engystomops pustulosus</name>
    <name type="common">Tungara frog</name>
    <name type="synonym">Physalaemus pustulosus</name>
    <dbReference type="NCBI Taxonomy" id="76066"/>
    <lineage>
        <taxon>Eukaryota</taxon>
        <taxon>Metazoa</taxon>
        <taxon>Chordata</taxon>
        <taxon>Craniata</taxon>
        <taxon>Vertebrata</taxon>
        <taxon>Euteleostomi</taxon>
        <taxon>Amphibia</taxon>
        <taxon>Batrachia</taxon>
        <taxon>Anura</taxon>
        <taxon>Neobatrachia</taxon>
        <taxon>Hyloidea</taxon>
        <taxon>Leptodactylidae</taxon>
        <taxon>Leiuperinae</taxon>
        <taxon>Engystomops</taxon>
    </lineage>
</organism>
<feature type="domain" description="Ig-like" evidence="5">
    <location>
        <begin position="5"/>
        <end position="89"/>
    </location>
</feature>
<dbReference type="Pfam" id="PF13927">
    <property type="entry name" value="Ig_3"/>
    <property type="match status" value="1"/>
</dbReference>
<dbReference type="InterPro" id="IPR003598">
    <property type="entry name" value="Ig_sub2"/>
</dbReference>
<evidence type="ECO:0000256" key="1">
    <source>
        <dbReference type="ARBA" id="ARBA00022729"/>
    </source>
</evidence>
<feature type="non-terminal residue" evidence="6">
    <location>
        <position position="1"/>
    </location>
</feature>
<keyword evidence="3" id="KW-0325">Glycoprotein</keyword>
<evidence type="ECO:0000313" key="6">
    <source>
        <dbReference type="EMBL" id="KAG8536482.1"/>
    </source>
</evidence>
<dbReference type="InterPro" id="IPR052598">
    <property type="entry name" value="IgSF_CEA-related"/>
</dbReference>
<dbReference type="CDD" id="cd00096">
    <property type="entry name" value="Ig"/>
    <property type="match status" value="2"/>
</dbReference>
<dbReference type="Pfam" id="PF07679">
    <property type="entry name" value="I-set"/>
    <property type="match status" value="1"/>
</dbReference>
<keyword evidence="7" id="KW-1185">Reference proteome</keyword>
<name>A0AAV6YHB0_ENGPU</name>
<feature type="non-terminal residue" evidence="6">
    <location>
        <position position="188"/>
    </location>
</feature>
<keyword evidence="1" id="KW-0732">Signal</keyword>
<dbReference type="AlphaFoldDB" id="A0AAV6YHB0"/>
<dbReference type="InterPro" id="IPR007110">
    <property type="entry name" value="Ig-like_dom"/>
</dbReference>
<protein>
    <recommendedName>
        <fullName evidence="5">Ig-like domain-containing protein</fullName>
    </recommendedName>
</protein>
<dbReference type="SMART" id="SM00409">
    <property type="entry name" value="IG"/>
    <property type="match status" value="2"/>
</dbReference>
<dbReference type="Gene3D" id="2.60.40.10">
    <property type="entry name" value="Immunoglobulins"/>
    <property type="match status" value="2"/>
</dbReference>
<evidence type="ECO:0000256" key="4">
    <source>
        <dbReference type="ARBA" id="ARBA00023319"/>
    </source>
</evidence>
<evidence type="ECO:0000313" key="7">
    <source>
        <dbReference type="Proteomes" id="UP000824782"/>
    </source>
</evidence>
<dbReference type="InterPro" id="IPR003599">
    <property type="entry name" value="Ig_sub"/>
</dbReference>
<accession>A0AAV6YHB0</accession>
<dbReference type="EMBL" id="WNYA01042751">
    <property type="protein sequence ID" value="KAG8536482.1"/>
    <property type="molecule type" value="Genomic_DNA"/>
</dbReference>
<evidence type="ECO:0000256" key="2">
    <source>
        <dbReference type="ARBA" id="ARBA00023157"/>
    </source>
</evidence>
<dbReference type="PANTHER" id="PTHR44337:SF20">
    <property type="entry name" value="CARCINOEMBRYONIC ANTIGEN-RELATED CELL ADHESION MOLECULE 5-RELATED"/>
    <property type="match status" value="1"/>
</dbReference>
<dbReference type="SUPFAM" id="SSF48726">
    <property type="entry name" value="Immunoglobulin"/>
    <property type="match status" value="2"/>
</dbReference>
<dbReference type="PANTHER" id="PTHR44337">
    <property type="entry name" value="CARCINOEMBRYONIC ANTIGEN-RELATED CELL ADHESION MOLECULE 8"/>
    <property type="match status" value="1"/>
</dbReference>
<dbReference type="PROSITE" id="PS50835">
    <property type="entry name" value="IG_LIKE"/>
    <property type="match status" value="2"/>
</dbReference>
<dbReference type="InterPro" id="IPR036179">
    <property type="entry name" value="Ig-like_dom_sf"/>
</dbReference>
<sequence length="188" mass="19963">AALLPPVLRSNDTSALLIDGSYVTLDCDAGSQDVTSYTFYRDEKTICSEPPVTCRGRYLDFTPITEKDSGSYTCSIQNPVSTSTSNSLSLIVYVAVSDVVVTSNVSGLVWPGIDSVSLRCSARGTDVSYSWSLQGVPISGGGRFHVTENNTRLVISPVSSDDSGSFICTARNLLNSQNSSDVRLSLAG</sequence>
<reference evidence="6" key="1">
    <citation type="thesis" date="2020" institute="ProQuest LLC" country="789 East Eisenhower Parkway, Ann Arbor, MI, USA">
        <title>Comparative Genomics and Chromosome Evolution.</title>
        <authorList>
            <person name="Mudd A.B."/>
        </authorList>
    </citation>
    <scope>NUCLEOTIDE SEQUENCE</scope>
    <source>
        <strain evidence="6">237g6f4</strain>
        <tissue evidence="6">Blood</tissue>
    </source>
</reference>
<keyword evidence="2" id="KW-1015">Disulfide bond</keyword>
<dbReference type="InterPro" id="IPR013098">
    <property type="entry name" value="Ig_I-set"/>
</dbReference>
<dbReference type="SMART" id="SM00408">
    <property type="entry name" value="IGc2"/>
    <property type="match status" value="2"/>
</dbReference>
<evidence type="ECO:0000259" key="5">
    <source>
        <dbReference type="PROSITE" id="PS50835"/>
    </source>
</evidence>
<dbReference type="InterPro" id="IPR013783">
    <property type="entry name" value="Ig-like_fold"/>
</dbReference>
<feature type="domain" description="Ig-like" evidence="5">
    <location>
        <begin position="114"/>
        <end position="185"/>
    </location>
</feature>